<reference evidence="1 2" key="1">
    <citation type="submission" date="2020-09" db="EMBL/GenBank/DDBJ databases">
        <title>Biosynthesis of the nuclear factor of activated T cells inhibitor NFAT-133 and its congeners in Streptomyces pactum.</title>
        <authorList>
            <person name="Zhou W."/>
            <person name="Posri P."/>
            <person name="Abugrain M.E."/>
            <person name="Weisberg A.J."/>
            <person name="Chang J.H."/>
            <person name="Mahmud T."/>
        </authorList>
    </citation>
    <scope>NUCLEOTIDE SEQUENCE [LARGE SCALE GENOMIC DNA]</scope>
    <source>
        <strain evidence="1 2">ATCC 27456</strain>
    </source>
</reference>
<gene>
    <name evidence="1" type="ORF">IHE55_19760</name>
</gene>
<organism evidence="1 2">
    <name type="scientific">Streptomyces pactum</name>
    <dbReference type="NCBI Taxonomy" id="68249"/>
    <lineage>
        <taxon>Bacteria</taxon>
        <taxon>Bacillati</taxon>
        <taxon>Actinomycetota</taxon>
        <taxon>Actinomycetes</taxon>
        <taxon>Kitasatosporales</taxon>
        <taxon>Streptomycetaceae</taxon>
        <taxon>Streptomyces</taxon>
    </lineage>
</organism>
<keyword evidence="2" id="KW-1185">Reference proteome</keyword>
<evidence type="ECO:0000313" key="2">
    <source>
        <dbReference type="Proteomes" id="UP000807371"/>
    </source>
</evidence>
<dbReference type="Proteomes" id="UP000807371">
    <property type="component" value="Unassembled WGS sequence"/>
</dbReference>
<name>A0ABS0NNU3_9ACTN</name>
<proteinExistence type="predicted"/>
<comment type="caution">
    <text evidence="1">The sequence shown here is derived from an EMBL/GenBank/DDBJ whole genome shotgun (WGS) entry which is preliminary data.</text>
</comment>
<accession>A0ABS0NNU3</accession>
<evidence type="ECO:0000313" key="1">
    <source>
        <dbReference type="EMBL" id="MBH5336880.1"/>
    </source>
</evidence>
<sequence length="79" mass="8195">MTDHPVMSACLLGFSSRLRGTGLSGAVETLAGERPTQAPAVAAAAMAYAFAAATNGAGSIEQQRHLWAFRGLEPWSHPA</sequence>
<protein>
    <submittedName>
        <fullName evidence="1">Uncharacterized protein</fullName>
    </submittedName>
</protein>
<dbReference type="RefSeq" id="WP_197992124.1">
    <property type="nucleotide sequence ID" value="NZ_JACYXC010000001.1"/>
</dbReference>
<dbReference type="EMBL" id="JACYXC010000001">
    <property type="protein sequence ID" value="MBH5336880.1"/>
    <property type="molecule type" value="Genomic_DNA"/>
</dbReference>